<dbReference type="InterPro" id="IPR032675">
    <property type="entry name" value="LRR_dom_sf"/>
</dbReference>
<evidence type="ECO:0000313" key="3">
    <source>
        <dbReference type="Proteomes" id="UP001489004"/>
    </source>
</evidence>
<dbReference type="AlphaFoldDB" id="A0AAW1Q870"/>
<protein>
    <submittedName>
        <fullName evidence="2">Uncharacterized protein</fullName>
    </submittedName>
</protein>
<proteinExistence type="predicted"/>
<accession>A0AAW1Q870</accession>
<keyword evidence="3" id="KW-1185">Reference proteome</keyword>
<dbReference type="EMBL" id="JALJOR010000005">
    <property type="protein sequence ID" value="KAK9816938.1"/>
    <property type="molecule type" value="Genomic_DNA"/>
</dbReference>
<comment type="subcellular location">
    <subcellularLocation>
        <location evidence="1">Cytoplasm</location>
        <location evidence="1">Cytoskeleton</location>
        <location evidence="1">Cilium axoneme</location>
    </subcellularLocation>
</comment>
<dbReference type="GO" id="GO:0005930">
    <property type="term" value="C:axoneme"/>
    <property type="evidence" value="ECO:0007669"/>
    <property type="project" value="UniProtKB-SubCell"/>
</dbReference>
<evidence type="ECO:0000313" key="2">
    <source>
        <dbReference type="EMBL" id="KAK9816938.1"/>
    </source>
</evidence>
<gene>
    <name evidence="2" type="ORF">WJX72_007214</name>
</gene>
<reference evidence="2 3" key="1">
    <citation type="journal article" date="2024" name="Nat. Commun.">
        <title>Phylogenomics reveals the evolutionary origins of lichenization in chlorophyte algae.</title>
        <authorList>
            <person name="Puginier C."/>
            <person name="Libourel C."/>
            <person name="Otte J."/>
            <person name="Skaloud P."/>
            <person name="Haon M."/>
            <person name="Grisel S."/>
            <person name="Petersen M."/>
            <person name="Berrin J.G."/>
            <person name="Delaux P.M."/>
            <person name="Dal Grande F."/>
            <person name="Keller J."/>
        </authorList>
    </citation>
    <scope>NUCLEOTIDE SEQUENCE [LARGE SCALE GENOMIC DNA]</scope>
    <source>
        <strain evidence="2 3">SAG 2043</strain>
    </source>
</reference>
<dbReference type="SUPFAM" id="SSF52058">
    <property type="entry name" value="L domain-like"/>
    <property type="match status" value="1"/>
</dbReference>
<organism evidence="2 3">
    <name type="scientific">[Myrmecia] bisecta</name>
    <dbReference type="NCBI Taxonomy" id="41462"/>
    <lineage>
        <taxon>Eukaryota</taxon>
        <taxon>Viridiplantae</taxon>
        <taxon>Chlorophyta</taxon>
        <taxon>core chlorophytes</taxon>
        <taxon>Trebouxiophyceae</taxon>
        <taxon>Trebouxiales</taxon>
        <taxon>Trebouxiaceae</taxon>
        <taxon>Myrmecia</taxon>
    </lineage>
</organism>
<dbReference type="Proteomes" id="UP001489004">
    <property type="component" value="Unassembled WGS sequence"/>
</dbReference>
<dbReference type="Gene3D" id="3.80.10.10">
    <property type="entry name" value="Ribonuclease Inhibitor"/>
    <property type="match status" value="1"/>
</dbReference>
<sequence>MFKCYIPPLLAQAEVYRILPYAETSGAPFPKGLLRTDMRRLVMSSVSNLGPFPDLMDDLLFLKVLEIEGSDVLRGEVPEDEERRLVLPDSFCDMQCLDKGNPLRDLPDAPYLTRCLEDLDLSSGEFREFPKALGLMSQLCNLNLSKCEELVLYEEDECADFNLDE</sequence>
<comment type="caution">
    <text evidence="2">The sequence shown here is derived from an EMBL/GenBank/DDBJ whole genome shotgun (WGS) entry which is preliminary data.</text>
</comment>
<name>A0AAW1Q870_9CHLO</name>
<evidence type="ECO:0000256" key="1">
    <source>
        <dbReference type="ARBA" id="ARBA00004430"/>
    </source>
</evidence>